<comment type="caution">
    <text evidence="1">The sequence shown here is derived from an EMBL/GenBank/DDBJ whole genome shotgun (WGS) entry which is preliminary data.</text>
</comment>
<name>A0A9J6B6R8_SOLCO</name>
<proteinExistence type="predicted"/>
<accession>A0A9J6B6R8</accession>
<organism evidence="1 2">
    <name type="scientific">Solanum commersonii</name>
    <name type="common">Commerson's wild potato</name>
    <name type="synonym">Commerson's nightshade</name>
    <dbReference type="NCBI Taxonomy" id="4109"/>
    <lineage>
        <taxon>Eukaryota</taxon>
        <taxon>Viridiplantae</taxon>
        <taxon>Streptophyta</taxon>
        <taxon>Embryophyta</taxon>
        <taxon>Tracheophyta</taxon>
        <taxon>Spermatophyta</taxon>
        <taxon>Magnoliopsida</taxon>
        <taxon>eudicotyledons</taxon>
        <taxon>Gunneridae</taxon>
        <taxon>Pentapetalae</taxon>
        <taxon>asterids</taxon>
        <taxon>lamiids</taxon>
        <taxon>Solanales</taxon>
        <taxon>Solanaceae</taxon>
        <taxon>Solanoideae</taxon>
        <taxon>Solaneae</taxon>
        <taxon>Solanum</taxon>
    </lineage>
</organism>
<gene>
    <name evidence="1" type="ORF">H5410_004086</name>
</gene>
<dbReference type="Proteomes" id="UP000824120">
    <property type="component" value="Chromosome 1"/>
</dbReference>
<reference evidence="1 2" key="1">
    <citation type="submission" date="2020-09" db="EMBL/GenBank/DDBJ databases">
        <title>De no assembly of potato wild relative species, Solanum commersonii.</title>
        <authorList>
            <person name="Cho K."/>
        </authorList>
    </citation>
    <scope>NUCLEOTIDE SEQUENCE [LARGE SCALE GENOMIC DNA]</scope>
    <source>
        <strain evidence="1">LZ3.2</strain>
        <tissue evidence="1">Leaf</tissue>
    </source>
</reference>
<dbReference type="AlphaFoldDB" id="A0A9J6B6R8"/>
<evidence type="ECO:0000313" key="2">
    <source>
        <dbReference type="Proteomes" id="UP000824120"/>
    </source>
</evidence>
<evidence type="ECO:0000313" key="1">
    <source>
        <dbReference type="EMBL" id="KAG5632369.1"/>
    </source>
</evidence>
<keyword evidence="2" id="KW-1185">Reference proteome</keyword>
<protein>
    <recommendedName>
        <fullName evidence="3">C2H2-type domain-containing protein</fullName>
    </recommendedName>
</protein>
<dbReference type="EMBL" id="JACXVP010000001">
    <property type="protein sequence ID" value="KAG5632369.1"/>
    <property type="molecule type" value="Genomic_DNA"/>
</dbReference>
<sequence>MLCLDEESNSLTKNATTTANKLNDSSRDLQSLTAIWCYRCRTCCELFTLSQGLAKHQSNQMS</sequence>
<evidence type="ECO:0008006" key="3">
    <source>
        <dbReference type="Google" id="ProtNLM"/>
    </source>
</evidence>